<comment type="caution">
    <text evidence="1">The sequence shown here is derived from an EMBL/GenBank/DDBJ whole genome shotgun (WGS) entry which is preliminary data.</text>
</comment>
<gene>
    <name evidence="1" type="ORF">QM524_10390</name>
</gene>
<accession>A0ABT6Y7S5</accession>
<sequence>MAQTLTVKPQYVNTAQVFIDGKSVLLNNNLTQEQLLAIWQRAEFRSFIDITYTNVADSFPENFEIDPNLFHAYDSGEVSHNPAKTDYPANSVGKQLNEIISRTGLLERKYTRPQAFPVLNLAFAYANSLDAGHSFQRNSQATYIGKDGKVRIAKANVPRFTYDSGSLEPLGLLLEGARTNYLTNSVQLNLFSKGANVVYSGKTTLLGFEAHTFTSTSVVDSWVTQYAPLTPNKVYIFSYFSSHPTAGPIFLRKAGDIPTRSVNNFVSTLVATGVYKHKVVFTTTSEETIGYFSVIPANLVAVVTSSMPQLEDGEVDTSFIPTYSTPVTRAADYFRIDETLFQKQVGTLKDLSLLIETSLAFANSGESNVLELRAPDTSGGWNVSRVIVREKTITLNTINDGVNQFSKSSGILAQNTNHKIGVSLSSSEANLVINGVLAGTQSSVINIPNPTRLLLLTEHVVRIKSLQVFDIKLSTELLLIQTNSESKAPHYSDFNGAAFLSVEAILRKTCRQEFSVDGTGAAVTRNIRRGYDFTFEIVDSSGVTITAQPASSCTAGTDNALTFTAPLGKTLTYAITPVFEY</sequence>
<protein>
    <submittedName>
        <fullName evidence="1">Uncharacterized protein</fullName>
    </submittedName>
</protein>
<dbReference type="RefSeq" id="WP_283344524.1">
    <property type="nucleotide sequence ID" value="NZ_JASHIF010000008.1"/>
</dbReference>
<dbReference type="EMBL" id="JASHIF010000008">
    <property type="protein sequence ID" value="MDI9859620.1"/>
    <property type="molecule type" value="Genomic_DNA"/>
</dbReference>
<reference evidence="1 2" key="1">
    <citation type="submission" date="2023-05" db="EMBL/GenBank/DDBJ databases">
        <title>Novel species of genus Flectobacillus isolated from stream in China.</title>
        <authorList>
            <person name="Lu H."/>
        </authorList>
    </citation>
    <scope>NUCLEOTIDE SEQUENCE [LARGE SCALE GENOMIC DNA]</scope>
    <source>
        <strain evidence="1 2">KCTC 42575</strain>
    </source>
</reference>
<proteinExistence type="predicted"/>
<evidence type="ECO:0000313" key="1">
    <source>
        <dbReference type="EMBL" id="MDI9859620.1"/>
    </source>
</evidence>
<dbReference type="Proteomes" id="UP001236507">
    <property type="component" value="Unassembled WGS sequence"/>
</dbReference>
<organism evidence="1 2">
    <name type="scientific">Flectobacillus roseus</name>
    <dbReference type="NCBI Taxonomy" id="502259"/>
    <lineage>
        <taxon>Bacteria</taxon>
        <taxon>Pseudomonadati</taxon>
        <taxon>Bacteroidota</taxon>
        <taxon>Cytophagia</taxon>
        <taxon>Cytophagales</taxon>
        <taxon>Flectobacillaceae</taxon>
        <taxon>Flectobacillus</taxon>
    </lineage>
</organism>
<evidence type="ECO:0000313" key="2">
    <source>
        <dbReference type="Proteomes" id="UP001236507"/>
    </source>
</evidence>
<name>A0ABT6Y7S5_9BACT</name>
<keyword evidence="2" id="KW-1185">Reference proteome</keyword>